<dbReference type="eggNOG" id="COG3945">
    <property type="taxonomic scope" value="Bacteria"/>
</dbReference>
<dbReference type="KEGG" id="vco:VC0395_A1937"/>
<evidence type="ECO:0000313" key="2">
    <source>
        <dbReference type="EMBL" id="ABQ22001.1"/>
    </source>
</evidence>
<dbReference type="PANTHER" id="PTHR39966">
    <property type="entry name" value="BLL2471 PROTEIN-RELATED"/>
    <property type="match status" value="1"/>
</dbReference>
<sequence length="213" mass="25410">MQLAFFRPVSKPIYQSLCTLYLSTSMEIDKMMMERIRREHSYMVRLLSILRHKLDLVKSEQPINYSLLKEIVDYLASHSEKVHHPKEDILYRHYMAHYGDEQQVANLEREHQELAQITHQFLDVMEMILNDAVVPQDVFIEQLEAFLQGQKQHLELEEQSILPLINQTFELEDWQNVESQWQNNDDDPVFGETIAERYALLARRVRKSESEYT</sequence>
<protein>
    <recommendedName>
        <fullName evidence="1">Hemerythrin-like domain-containing protein</fullName>
    </recommendedName>
</protein>
<dbReference type="KEGG" id="vcr:VC395_2473"/>
<dbReference type="Pfam" id="PF01814">
    <property type="entry name" value="Hemerythrin"/>
    <property type="match status" value="1"/>
</dbReference>
<organism evidence="2 3">
    <name type="scientific">Vibrio cholerae serotype O1 (strain ATCC 39541 / Classical Ogawa 395 / O395)</name>
    <dbReference type="NCBI Taxonomy" id="345073"/>
    <lineage>
        <taxon>Bacteria</taxon>
        <taxon>Pseudomonadati</taxon>
        <taxon>Pseudomonadota</taxon>
        <taxon>Gammaproteobacteria</taxon>
        <taxon>Vibrionales</taxon>
        <taxon>Vibrionaceae</taxon>
        <taxon>Vibrio</taxon>
    </lineage>
</organism>
<evidence type="ECO:0000313" key="3">
    <source>
        <dbReference type="Proteomes" id="UP000000249"/>
    </source>
</evidence>
<dbReference type="AlphaFoldDB" id="A0A0H3AN89"/>
<reference evidence="2 3" key="1">
    <citation type="submission" date="2007-03" db="EMBL/GenBank/DDBJ databases">
        <authorList>
            <person name="Heidelberg J."/>
        </authorList>
    </citation>
    <scope>NUCLEOTIDE SEQUENCE [LARGE SCALE GENOMIC DNA]</scope>
    <source>
        <strain evidence="3">ATCC 39541 / Classical Ogawa 395 / O395</strain>
    </source>
</reference>
<name>A0A0H3AN89_VIBC3</name>
<evidence type="ECO:0000259" key="1">
    <source>
        <dbReference type="Pfam" id="PF01814"/>
    </source>
</evidence>
<gene>
    <name evidence="2" type="ordered locus">VC0395_A1937</name>
</gene>
<dbReference type="PANTHER" id="PTHR39966:SF1">
    <property type="entry name" value="HEMERYTHRIN-LIKE DOMAIN-CONTAINING PROTEIN"/>
    <property type="match status" value="1"/>
</dbReference>
<dbReference type="InterPro" id="IPR012312">
    <property type="entry name" value="Hemerythrin-like"/>
</dbReference>
<dbReference type="Proteomes" id="UP000000249">
    <property type="component" value="Chromosome 1"/>
</dbReference>
<dbReference type="EMBL" id="CP000627">
    <property type="protein sequence ID" value="ABQ22001.1"/>
    <property type="molecule type" value="Genomic_DNA"/>
</dbReference>
<proteinExistence type="predicted"/>
<accession>A0A0H3AN89</accession>
<dbReference type="GO" id="GO:0005886">
    <property type="term" value="C:plasma membrane"/>
    <property type="evidence" value="ECO:0007669"/>
    <property type="project" value="TreeGrafter"/>
</dbReference>
<feature type="domain" description="Hemerythrin-like" evidence="1">
    <location>
        <begin position="33"/>
        <end position="165"/>
    </location>
</feature>
<dbReference type="PATRIC" id="fig|345073.21.peg.2377"/>
<dbReference type="Gene3D" id="1.20.120.520">
    <property type="entry name" value="nmb1532 protein domain like"/>
    <property type="match status" value="1"/>
</dbReference>